<dbReference type="InterPro" id="IPR050763">
    <property type="entry name" value="ABC_transporter_ATP-binding"/>
</dbReference>
<dbReference type="InterPro" id="IPR017871">
    <property type="entry name" value="ABC_transporter-like_CS"/>
</dbReference>
<dbReference type="Pfam" id="PF00005">
    <property type="entry name" value="ABC_tran"/>
    <property type="match status" value="1"/>
</dbReference>
<evidence type="ECO:0000259" key="6">
    <source>
        <dbReference type="PROSITE" id="PS50893"/>
    </source>
</evidence>
<dbReference type="InterPro" id="IPR003593">
    <property type="entry name" value="AAA+_ATPase"/>
</dbReference>
<proteinExistence type="inferred from homology"/>
<evidence type="ECO:0000256" key="1">
    <source>
        <dbReference type="ARBA" id="ARBA00005417"/>
    </source>
</evidence>
<keyword evidence="2" id="KW-0813">Transport</keyword>
<dbReference type="Proteomes" id="UP000520770">
    <property type="component" value="Unassembled WGS sequence"/>
</dbReference>
<reference evidence="9 10" key="1">
    <citation type="submission" date="2020-08" db="EMBL/GenBank/DDBJ databases">
        <title>Genomic Encyclopedia of Type Strains, Phase IV (KMG-V): Genome sequencing to study the core and pangenomes of soil and plant-associated prokaryotes.</title>
        <authorList>
            <person name="Whitman W."/>
        </authorList>
    </citation>
    <scope>NUCLEOTIDE SEQUENCE [LARGE SCALE GENOMIC DNA]</scope>
    <source>
        <strain evidence="7 9">SEMIA 448</strain>
        <strain evidence="8 10">SEMIA 452</strain>
    </source>
</reference>
<comment type="similarity">
    <text evidence="1">Belongs to the ABC transporter superfamily.</text>
</comment>
<dbReference type="SMART" id="SM00382">
    <property type="entry name" value="AAA"/>
    <property type="match status" value="1"/>
</dbReference>
<keyword evidence="3" id="KW-0536">Nodulation</keyword>
<evidence type="ECO:0000256" key="3">
    <source>
        <dbReference type="ARBA" id="ARBA00022458"/>
    </source>
</evidence>
<name>A0A7W6WR89_9HYPH</name>
<protein>
    <submittedName>
        <fullName evidence="7">ABC-2 type transport system ATP-binding protein</fullName>
    </submittedName>
</protein>
<evidence type="ECO:0000313" key="9">
    <source>
        <dbReference type="Proteomes" id="UP000520770"/>
    </source>
</evidence>
<gene>
    <name evidence="7" type="ORF">GGE33_004523</name>
    <name evidence="8" type="ORF">GGE35_004404</name>
</gene>
<dbReference type="PANTHER" id="PTHR42711">
    <property type="entry name" value="ABC TRANSPORTER ATP-BINDING PROTEIN"/>
    <property type="match status" value="1"/>
</dbReference>
<dbReference type="AlphaFoldDB" id="A0A7W6WR89"/>
<dbReference type="Gene3D" id="3.40.50.300">
    <property type="entry name" value="P-loop containing nucleotide triphosphate hydrolases"/>
    <property type="match status" value="1"/>
</dbReference>
<evidence type="ECO:0000313" key="8">
    <source>
        <dbReference type="EMBL" id="MBB4448558.1"/>
    </source>
</evidence>
<dbReference type="EMBL" id="JACIHM010000007">
    <property type="protein sequence ID" value="MBB4448558.1"/>
    <property type="molecule type" value="Genomic_DNA"/>
</dbReference>
<dbReference type="Proteomes" id="UP000576087">
    <property type="component" value="Unassembled WGS sequence"/>
</dbReference>
<sequence>MMHGIEDEGGPAQAMALEVAMVSHSYGQKKALDAVSFSLPAGSFTVLLGLNGAGKTTLFSLVSHLYDTRQGSIRVFGRDIRREPGEALRRLGIVFQARTLDLDLSVGQNLAYHAALHGMGRRDAMVRIRELLAQVDMADRLHDKARNLSGGQMRRVEIVRALLHRPSLLLLDEATVGLDIRSRADILATIRALVAQTGLSVFWATHLIDEVDQADDVVILDKGCVLVAGAVADVVRQAGARDIGGAFAGLTSGASRSELSVAAVAAIGESRDLAARCEVDAAAPLVGAAR</sequence>
<dbReference type="InterPro" id="IPR022467">
    <property type="entry name" value="ABC_transprt_ATP-bd_su_PQQ"/>
</dbReference>
<feature type="domain" description="ABC transporter" evidence="6">
    <location>
        <begin position="17"/>
        <end position="247"/>
    </location>
</feature>
<dbReference type="InterPro" id="IPR003439">
    <property type="entry name" value="ABC_transporter-like_ATP-bd"/>
</dbReference>
<comment type="caution">
    <text evidence="7">The sequence shown here is derived from an EMBL/GenBank/DDBJ whole genome shotgun (WGS) entry which is preliminary data.</text>
</comment>
<evidence type="ECO:0000256" key="4">
    <source>
        <dbReference type="ARBA" id="ARBA00022741"/>
    </source>
</evidence>
<dbReference type="GO" id="GO:0005524">
    <property type="term" value="F:ATP binding"/>
    <property type="evidence" value="ECO:0007669"/>
    <property type="project" value="UniProtKB-KW"/>
</dbReference>
<keyword evidence="4" id="KW-0547">Nucleotide-binding</keyword>
<dbReference type="NCBIfam" id="TIGR03864">
    <property type="entry name" value="PQQ_ABC_ATP"/>
    <property type="match status" value="1"/>
</dbReference>
<evidence type="ECO:0000256" key="2">
    <source>
        <dbReference type="ARBA" id="ARBA00022448"/>
    </source>
</evidence>
<dbReference type="GO" id="GO:0016887">
    <property type="term" value="F:ATP hydrolysis activity"/>
    <property type="evidence" value="ECO:0007669"/>
    <property type="project" value="InterPro"/>
</dbReference>
<dbReference type="InterPro" id="IPR027417">
    <property type="entry name" value="P-loop_NTPase"/>
</dbReference>
<organism evidence="7 9">
    <name type="scientific">Aliirhizobium cellulosilyticum</name>
    <dbReference type="NCBI Taxonomy" id="393664"/>
    <lineage>
        <taxon>Bacteria</taxon>
        <taxon>Pseudomonadati</taxon>
        <taxon>Pseudomonadota</taxon>
        <taxon>Alphaproteobacteria</taxon>
        <taxon>Hyphomicrobiales</taxon>
        <taxon>Rhizobiaceae</taxon>
        <taxon>Aliirhizobium</taxon>
    </lineage>
</organism>
<dbReference type="PANTHER" id="PTHR42711:SF5">
    <property type="entry name" value="ABC TRANSPORTER ATP-BINDING PROTEIN NATA"/>
    <property type="match status" value="1"/>
</dbReference>
<evidence type="ECO:0000313" key="10">
    <source>
        <dbReference type="Proteomes" id="UP000576087"/>
    </source>
</evidence>
<evidence type="ECO:0000313" key="7">
    <source>
        <dbReference type="EMBL" id="MBB4350749.1"/>
    </source>
</evidence>
<dbReference type="EMBL" id="JACIGW010000006">
    <property type="protein sequence ID" value="MBB4350749.1"/>
    <property type="molecule type" value="Genomic_DNA"/>
</dbReference>
<accession>A0A7W6WR89</accession>
<dbReference type="SUPFAM" id="SSF52540">
    <property type="entry name" value="P-loop containing nucleoside triphosphate hydrolases"/>
    <property type="match status" value="1"/>
</dbReference>
<dbReference type="RefSeq" id="WP_425486664.1">
    <property type="nucleotide sequence ID" value="NZ_JACIGW010000006.1"/>
</dbReference>
<dbReference type="PROSITE" id="PS50893">
    <property type="entry name" value="ABC_TRANSPORTER_2"/>
    <property type="match status" value="1"/>
</dbReference>
<dbReference type="PROSITE" id="PS00211">
    <property type="entry name" value="ABC_TRANSPORTER_1"/>
    <property type="match status" value="1"/>
</dbReference>
<evidence type="ECO:0000256" key="5">
    <source>
        <dbReference type="ARBA" id="ARBA00022840"/>
    </source>
</evidence>
<keyword evidence="5 7" id="KW-0067">ATP-binding</keyword>